<dbReference type="GeneID" id="24531080"/>
<accession>A0A151LHX4</accession>
<evidence type="ECO:0000256" key="2">
    <source>
        <dbReference type="ARBA" id="ARBA00006301"/>
    </source>
</evidence>
<keyword evidence="6 8" id="KW-0949">S-adenosyl-L-methionine</keyword>
<evidence type="ECO:0000256" key="9">
    <source>
        <dbReference type="SAM" id="MobiDB-lite"/>
    </source>
</evidence>
<evidence type="ECO:0000313" key="11">
    <source>
        <dbReference type="Proteomes" id="UP000076359"/>
    </source>
</evidence>
<evidence type="ECO:0000256" key="5">
    <source>
        <dbReference type="ARBA" id="ARBA00022679"/>
    </source>
</evidence>
<dbReference type="Pfam" id="PF05148">
    <property type="entry name" value="Methyltransf_8"/>
    <property type="match status" value="1"/>
</dbReference>
<reference evidence="10 11" key="1">
    <citation type="journal article" date="2016" name="Nat. Commun.">
        <title>Genomes of cryptic chimpanzee Plasmodium species reveal key evolutionary events leading to human malaria.</title>
        <authorList>
            <person name="Sundararaman S.A."/>
            <person name="Plenderleith L.J."/>
            <person name="Liu W."/>
            <person name="Loy D.E."/>
            <person name="Learn G.H."/>
            <person name="Li Y."/>
            <person name="Shaw K.S."/>
            <person name="Ayouba A."/>
            <person name="Peeters M."/>
            <person name="Speede S."/>
            <person name="Shaw G.M."/>
            <person name="Bushman F.D."/>
            <person name="Brisson D."/>
            <person name="Rayner J.C."/>
            <person name="Sharp P.M."/>
            <person name="Hahn B.H."/>
        </authorList>
    </citation>
    <scope>NUCLEOTIDE SEQUENCE [LARGE SCALE GENOMIC DNA]</scope>
    <source>
        <strain evidence="10 11">SY57</strain>
    </source>
</reference>
<feature type="compositionally biased region" description="Basic residues" evidence="9">
    <location>
        <begin position="9"/>
        <end position="26"/>
    </location>
</feature>
<dbReference type="Gene3D" id="3.40.50.150">
    <property type="entry name" value="Vaccinia Virus protein VP39"/>
    <property type="match status" value="1"/>
</dbReference>
<evidence type="ECO:0000256" key="1">
    <source>
        <dbReference type="ARBA" id="ARBA00004604"/>
    </source>
</evidence>
<evidence type="ECO:0000256" key="6">
    <source>
        <dbReference type="ARBA" id="ARBA00022691"/>
    </source>
</evidence>
<dbReference type="RefSeq" id="XP_012762925.2">
    <property type="nucleotide sequence ID" value="XM_012907471.2"/>
</dbReference>
<dbReference type="InterPro" id="IPR029063">
    <property type="entry name" value="SAM-dependent_MTases_sf"/>
</dbReference>
<comment type="function">
    <text evidence="8">Probable methyltransferase required to silence rDNA.</text>
</comment>
<evidence type="ECO:0000313" key="10">
    <source>
        <dbReference type="EMBL" id="KYN98542.1"/>
    </source>
</evidence>
<keyword evidence="7 8" id="KW-0539">Nucleus</keyword>
<evidence type="ECO:0000256" key="4">
    <source>
        <dbReference type="ARBA" id="ARBA00022603"/>
    </source>
</evidence>
<dbReference type="PANTHER" id="PTHR12787">
    <property type="entry name" value="RIBOSOMAL RNA-PROCESSING PROTEIN 8"/>
    <property type="match status" value="1"/>
</dbReference>
<dbReference type="GO" id="GO:0006364">
    <property type="term" value="P:rRNA processing"/>
    <property type="evidence" value="ECO:0007669"/>
    <property type="project" value="UniProtKB-UniRule"/>
</dbReference>
<dbReference type="InterPro" id="IPR007823">
    <property type="entry name" value="RRP8"/>
</dbReference>
<dbReference type="PANTHER" id="PTHR12787:SF0">
    <property type="entry name" value="RIBOSOMAL RNA-PROCESSING PROTEIN 8"/>
    <property type="match status" value="1"/>
</dbReference>
<keyword evidence="5 8" id="KW-0808">Transferase</keyword>
<keyword evidence="4 8" id="KW-0489">Methyltransferase</keyword>
<gene>
    <name evidence="10" type="ORF">PRSY57_0923200</name>
</gene>
<dbReference type="Gene3D" id="1.10.10.2150">
    <property type="entry name" value="Ribosomal RNA-processing protein 8, N-terminal domain"/>
    <property type="match status" value="1"/>
</dbReference>
<dbReference type="EMBL" id="LVLA01000010">
    <property type="protein sequence ID" value="KYN98542.1"/>
    <property type="molecule type" value="Genomic_DNA"/>
</dbReference>
<feature type="compositionally biased region" description="Basic residues" evidence="9">
    <location>
        <begin position="45"/>
        <end position="54"/>
    </location>
</feature>
<dbReference type="InterPro" id="IPR042036">
    <property type="entry name" value="RRP8_N"/>
</dbReference>
<dbReference type="KEGG" id="prei:PRSY57_0923200"/>
<dbReference type="VEuPathDB" id="PlasmoDB:PRCDC_0923200"/>
<dbReference type="AlphaFoldDB" id="A0A151LHX4"/>
<evidence type="ECO:0000256" key="7">
    <source>
        <dbReference type="ARBA" id="ARBA00023242"/>
    </source>
</evidence>
<dbReference type="GO" id="GO:0008168">
    <property type="term" value="F:methyltransferase activity"/>
    <property type="evidence" value="ECO:0007669"/>
    <property type="project" value="UniProtKB-KW"/>
</dbReference>
<comment type="similarity">
    <text evidence="2 8">Belongs to the methyltransferase superfamily. RRP8 family.</text>
</comment>
<proteinExistence type="inferred from homology"/>
<dbReference type="GO" id="GO:0005730">
    <property type="term" value="C:nucleolus"/>
    <property type="evidence" value="ECO:0007669"/>
    <property type="project" value="UniProtKB-SubCell"/>
</dbReference>
<name>A0A151LHX4_PLARE</name>
<dbReference type="Proteomes" id="UP000076359">
    <property type="component" value="Chromosome 9"/>
</dbReference>
<evidence type="ECO:0000256" key="3">
    <source>
        <dbReference type="ARBA" id="ARBA00022552"/>
    </source>
</evidence>
<keyword evidence="3 8" id="KW-0698">rRNA processing</keyword>
<comment type="caution">
    <text evidence="10">The sequence shown here is derived from an EMBL/GenBank/DDBJ whole genome shotgun (WGS) entry which is preliminary data.</text>
</comment>
<sequence>MTDINNKYSKLKVKKNKNKNKNKKNNKKNDKKNILLVSPNDKLKKEKRKKKHKNVNQKVIHNNNNIHKDEHINEQSNNHIYVNNRTKKKKKNIELINDKWINKKKKKKIKTKTKAKTKAKTKTKTQTKTNNTTIYDNDNNINVDEEEEKKKKNVFPHIRVLRENVVNNKIHIHNTNEGYKYDYADLENNKQKYKKKKKIEKSPEDIVNSSLFRYINEYMYTNNSAVVQNKLNQTKNIFNIYHQGYKNQKNKWPHNPVSIIIKYLKKYFNKNNKIADLGCGEAEIARTLDGWYINSFDLIQYNHYVTPCNITQLPLNNNSYDCFVLSLSLMNTDWPKIIFESVRCLKKGATLIIAEVVSRFTNYKAFIKFMNNVGFKLSNKINLDDFFYVFFFEKNQEVDISSSINEKRIKKVSSLLTPCIYKRR</sequence>
<evidence type="ECO:0000256" key="8">
    <source>
        <dbReference type="RuleBase" id="RU365074"/>
    </source>
</evidence>
<dbReference type="EC" id="2.1.1.-" evidence="8"/>
<comment type="subcellular location">
    <subcellularLocation>
        <location evidence="1 8">Nucleus</location>
        <location evidence="1 8">Nucleolus</location>
    </subcellularLocation>
</comment>
<dbReference type="SUPFAM" id="SSF53335">
    <property type="entry name" value="S-adenosyl-L-methionine-dependent methyltransferases"/>
    <property type="match status" value="1"/>
</dbReference>
<organism evidence="10 11">
    <name type="scientific">Plasmodium reichenowi</name>
    <dbReference type="NCBI Taxonomy" id="5854"/>
    <lineage>
        <taxon>Eukaryota</taxon>
        <taxon>Sar</taxon>
        <taxon>Alveolata</taxon>
        <taxon>Apicomplexa</taxon>
        <taxon>Aconoidasida</taxon>
        <taxon>Haemosporida</taxon>
        <taxon>Plasmodiidae</taxon>
        <taxon>Plasmodium</taxon>
        <taxon>Plasmodium (Laverania)</taxon>
    </lineage>
</organism>
<protein>
    <recommendedName>
        <fullName evidence="8">Ribosomal RNA-processing protein 8</fullName>
        <ecNumber evidence="8">2.1.1.-</ecNumber>
    </recommendedName>
</protein>
<dbReference type="VEuPathDB" id="PlasmoDB:PRG01_0932600"/>
<dbReference type="GO" id="GO:0032259">
    <property type="term" value="P:methylation"/>
    <property type="evidence" value="ECO:0007669"/>
    <property type="project" value="UniProtKB-KW"/>
</dbReference>
<feature type="region of interest" description="Disordered" evidence="9">
    <location>
        <begin position="1"/>
        <end position="54"/>
    </location>
</feature>